<dbReference type="InterPro" id="IPR023299">
    <property type="entry name" value="ATPase_P-typ_cyto_dom_N"/>
</dbReference>
<dbReference type="GO" id="GO:0005802">
    <property type="term" value="C:trans-Golgi network"/>
    <property type="evidence" value="ECO:0007669"/>
    <property type="project" value="TreeGrafter"/>
</dbReference>
<dbReference type="SUPFAM" id="SSF81653">
    <property type="entry name" value="Calcium ATPase, transduction domain A"/>
    <property type="match status" value="1"/>
</dbReference>
<proteinExistence type="inferred from homology"/>
<feature type="compositionally biased region" description="Polar residues" evidence="17">
    <location>
        <begin position="996"/>
        <end position="1010"/>
    </location>
</feature>
<feature type="region of interest" description="Disordered" evidence="17">
    <location>
        <begin position="979"/>
        <end position="1010"/>
    </location>
</feature>
<evidence type="ECO:0000256" key="13">
    <source>
        <dbReference type="PIRSR" id="PIRSR606539-1"/>
    </source>
</evidence>
<keyword evidence="23" id="KW-1185">Reference proteome</keyword>
<dbReference type="InterPro" id="IPR036412">
    <property type="entry name" value="HAD-like_sf"/>
</dbReference>
<dbReference type="InterPro" id="IPR001757">
    <property type="entry name" value="P_typ_ATPase"/>
</dbReference>
<dbReference type="Pfam" id="PF16212">
    <property type="entry name" value="PhoLip_ATPase_C"/>
    <property type="match status" value="1"/>
</dbReference>
<keyword evidence="6 14" id="KW-0067">ATP-binding</keyword>
<dbReference type="SFLD" id="SFLDG00002">
    <property type="entry name" value="C1.7:_P-type_atpase_like"/>
    <property type="match status" value="1"/>
</dbReference>
<dbReference type="GO" id="GO:0000287">
    <property type="term" value="F:magnesium ion binding"/>
    <property type="evidence" value="ECO:0007669"/>
    <property type="project" value="UniProtKB-UniRule"/>
</dbReference>
<feature type="binding site" evidence="15">
    <location>
        <position position="646"/>
    </location>
    <ligand>
        <name>Mg(2+)</name>
        <dbReference type="ChEBI" id="CHEBI:18420"/>
    </ligand>
</feature>
<dbReference type="EMBL" id="LKMD01000101">
    <property type="protein sequence ID" value="PIA99848.1"/>
    <property type="molecule type" value="Genomic_DNA"/>
</dbReference>
<name>A0A2G5I512_CERBT</name>
<evidence type="ECO:0000256" key="16">
    <source>
        <dbReference type="RuleBase" id="RU362033"/>
    </source>
</evidence>
<dbReference type="GO" id="GO:0016887">
    <property type="term" value="F:ATP hydrolysis activity"/>
    <property type="evidence" value="ECO:0007669"/>
    <property type="project" value="InterPro"/>
</dbReference>
<keyword evidence="8 16" id="KW-1278">Translocase</keyword>
<dbReference type="PRINTS" id="PR00119">
    <property type="entry name" value="CATATPASE"/>
</dbReference>
<feature type="region of interest" description="Disordered" evidence="17">
    <location>
        <begin position="145"/>
        <end position="169"/>
    </location>
</feature>
<feature type="compositionally biased region" description="Polar residues" evidence="17">
    <location>
        <begin position="85"/>
        <end position="95"/>
    </location>
</feature>
<dbReference type="EMBL" id="CP134186">
    <property type="protein sequence ID" value="WPA99971.1"/>
    <property type="molecule type" value="Genomic_DNA"/>
</dbReference>
<accession>A0A2G5I512</accession>
<feature type="transmembrane region" description="Helical" evidence="16">
    <location>
        <begin position="1330"/>
        <end position="1350"/>
    </location>
</feature>
<dbReference type="Proteomes" id="UP000230605">
    <property type="component" value="Chromosome 3"/>
</dbReference>
<evidence type="ECO:0000256" key="15">
    <source>
        <dbReference type="PIRSR" id="PIRSR606539-3"/>
    </source>
</evidence>
<feature type="binding site" evidence="14">
    <location>
        <position position="866"/>
    </location>
    <ligand>
        <name>ATP</name>
        <dbReference type="ChEBI" id="CHEBI:30616"/>
    </ligand>
</feature>
<evidence type="ECO:0000256" key="4">
    <source>
        <dbReference type="ARBA" id="ARBA00022723"/>
    </source>
</evidence>
<feature type="transmembrane region" description="Helical" evidence="16">
    <location>
        <begin position="578"/>
        <end position="598"/>
    </location>
</feature>
<dbReference type="FunFam" id="3.40.50.1000:FF:000172">
    <property type="entry name" value="Phospholipid-transporting ATPase"/>
    <property type="match status" value="1"/>
</dbReference>
<dbReference type="SUPFAM" id="SSF56784">
    <property type="entry name" value="HAD-like"/>
    <property type="match status" value="1"/>
</dbReference>
<keyword evidence="4 15" id="KW-0479">Metal-binding</keyword>
<feature type="region of interest" description="Disordered" evidence="17">
    <location>
        <begin position="918"/>
        <end position="953"/>
    </location>
</feature>
<evidence type="ECO:0000313" key="21">
    <source>
        <dbReference type="EMBL" id="WPA99971.1"/>
    </source>
</evidence>
<feature type="compositionally biased region" description="Low complexity" evidence="17">
    <location>
        <begin position="146"/>
        <end position="157"/>
    </location>
</feature>
<reference evidence="21 23" key="2">
    <citation type="submission" date="2023-09" db="EMBL/GenBank/DDBJ databases">
        <title>Complete-Gapless Cercospora beticola genome.</title>
        <authorList>
            <person name="Wyatt N.A."/>
            <person name="Spanner R.E."/>
            <person name="Bolton M.D."/>
        </authorList>
    </citation>
    <scope>NUCLEOTIDE SEQUENCE [LARGE SCALE GENOMIC DNA]</scope>
    <source>
        <strain evidence="21">Cb09-40</strain>
    </source>
</reference>
<dbReference type="PANTHER" id="PTHR24092">
    <property type="entry name" value="PROBABLE PHOSPHOLIPID-TRANSPORTING ATPASE"/>
    <property type="match status" value="1"/>
</dbReference>
<evidence type="ECO:0000259" key="19">
    <source>
        <dbReference type="Pfam" id="PF16212"/>
    </source>
</evidence>
<feature type="domain" description="P-type ATPase N-terminal" evidence="18">
    <location>
        <begin position="257"/>
        <end position="315"/>
    </location>
</feature>
<feature type="transmembrane region" description="Helical" evidence="16">
    <location>
        <begin position="1487"/>
        <end position="1506"/>
    </location>
</feature>
<evidence type="ECO:0000256" key="5">
    <source>
        <dbReference type="ARBA" id="ARBA00022741"/>
    </source>
</evidence>
<dbReference type="InterPro" id="IPR008250">
    <property type="entry name" value="ATPase_P-typ_transduc_dom_A_sf"/>
</dbReference>
<evidence type="ECO:0000256" key="3">
    <source>
        <dbReference type="ARBA" id="ARBA00022692"/>
    </source>
</evidence>
<feature type="transmembrane region" description="Helical" evidence="16">
    <location>
        <begin position="535"/>
        <end position="557"/>
    </location>
</feature>
<dbReference type="GO" id="GO:0005886">
    <property type="term" value="C:plasma membrane"/>
    <property type="evidence" value="ECO:0007669"/>
    <property type="project" value="TreeGrafter"/>
</dbReference>
<evidence type="ECO:0000256" key="6">
    <source>
        <dbReference type="ARBA" id="ARBA00022840"/>
    </source>
</evidence>
<feature type="transmembrane region" description="Helical" evidence="16">
    <location>
        <begin position="1442"/>
        <end position="1467"/>
    </location>
</feature>
<dbReference type="EC" id="7.6.2.1" evidence="16"/>
<feature type="compositionally biased region" description="Basic and acidic residues" evidence="17">
    <location>
        <begin position="918"/>
        <end position="929"/>
    </location>
</feature>
<evidence type="ECO:0000313" key="20">
    <source>
        <dbReference type="EMBL" id="PIA99848.1"/>
    </source>
</evidence>
<feature type="binding site" evidence="14">
    <location>
        <position position="645"/>
    </location>
    <ligand>
        <name>ATP</name>
        <dbReference type="ChEBI" id="CHEBI:30616"/>
    </ligand>
</feature>
<protein>
    <recommendedName>
        <fullName evidence="16">Phospholipid-transporting ATPase</fullName>
        <ecNumber evidence="16">7.6.2.1</ecNumber>
    </recommendedName>
</protein>
<feature type="region of interest" description="Disordered" evidence="17">
    <location>
        <begin position="1573"/>
        <end position="1610"/>
    </location>
</feature>
<evidence type="ECO:0000256" key="1">
    <source>
        <dbReference type="ARBA" id="ARBA00004141"/>
    </source>
</evidence>
<dbReference type="InterPro" id="IPR023214">
    <property type="entry name" value="HAD_sf"/>
</dbReference>
<dbReference type="Pfam" id="PF00702">
    <property type="entry name" value="Hydrolase"/>
    <property type="match status" value="1"/>
</dbReference>
<feature type="binding site" evidence="14">
    <location>
        <position position="818"/>
    </location>
    <ligand>
        <name>ATP</name>
        <dbReference type="ChEBI" id="CHEBI:30616"/>
    </ligand>
</feature>
<dbReference type="InterPro" id="IPR023298">
    <property type="entry name" value="ATPase_P-typ_TM_dom_sf"/>
</dbReference>
<feature type="transmembrane region" description="Helical" evidence="16">
    <location>
        <begin position="1380"/>
        <end position="1401"/>
    </location>
</feature>
<comment type="catalytic activity">
    <reaction evidence="11 16">
        <text>ATP + H2O + phospholipidSide 1 = ADP + phosphate + phospholipidSide 2.</text>
        <dbReference type="EC" id="7.6.2.1"/>
    </reaction>
</comment>
<keyword evidence="5 14" id="KW-0547">Nucleotide-binding</keyword>
<dbReference type="SFLD" id="SFLDS00003">
    <property type="entry name" value="Haloacid_Dehalogenase"/>
    <property type="match status" value="1"/>
</dbReference>
<evidence type="ECO:0000256" key="8">
    <source>
        <dbReference type="ARBA" id="ARBA00022967"/>
    </source>
</evidence>
<dbReference type="GO" id="GO:0032456">
    <property type="term" value="P:endocytic recycling"/>
    <property type="evidence" value="ECO:0007669"/>
    <property type="project" value="TreeGrafter"/>
</dbReference>
<feature type="binding site" evidence="15">
    <location>
        <position position="644"/>
    </location>
    <ligand>
        <name>Mg(2+)</name>
        <dbReference type="ChEBI" id="CHEBI:18420"/>
    </ligand>
</feature>
<feature type="region of interest" description="Disordered" evidence="17">
    <location>
        <begin position="1"/>
        <end position="120"/>
    </location>
</feature>
<keyword evidence="10 16" id="KW-0472">Membrane</keyword>
<feature type="compositionally biased region" description="Basic and acidic residues" evidence="17">
    <location>
        <begin position="69"/>
        <end position="84"/>
    </location>
</feature>
<dbReference type="Gene3D" id="3.40.1110.10">
    <property type="entry name" value="Calcium-transporting ATPase, cytoplasmic domain N"/>
    <property type="match status" value="2"/>
</dbReference>
<dbReference type="PROSITE" id="PS00154">
    <property type="entry name" value="ATPASE_E1_E2"/>
    <property type="match status" value="1"/>
</dbReference>
<dbReference type="SUPFAM" id="SSF81665">
    <property type="entry name" value="Calcium ATPase, transmembrane domain M"/>
    <property type="match status" value="1"/>
</dbReference>
<feature type="active site" description="4-aspartylphosphate intermediate" evidence="13">
    <location>
        <position position="644"/>
    </location>
</feature>
<dbReference type="InterPro" id="IPR006539">
    <property type="entry name" value="P-type_ATPase_IV"/>
</dbReference>
<evidence type="ECO:0000256" key="7">
    <source>
        <dbReference type="ARBA" id="ARBA00022842"/>
    </source>
</evidence>
<dbReference type="Gene3D" id="2.70.150.10">
    <property type="entry name" value="Calcium-transporting ATPase, cytoplasmic transduction domain A"/>
    <property type="match status" value="1"/>
</dbReference>
<comment type="similarity">
    <text evidence="2 16">Belongs to the cation transport ATPase (P-type) (TC 3.A.3) family. Type IV subfamily.</text>
</comment>
<keyword evidence="7 15" id="KW-0460">Magnesium</keyword>
<organism evidence="20 22">
    <name type="scientific">Cercospora beticola</name>
    <name type="common">Sugarbeet leaf spot fungus</name>
    <dbReference type="NCBI Taxonomy" id="122368"/>
    <lineage>
        <taxon>Eukaryota</taxon>
        <taxon>Fungi</taxon>
        <taxon>Dikarya</taxon>
        <taxon>Ascomycota</taxon>
        <taxon>Pezizomycotina</taxon>
        <taxon>Dothideomycetes</taxon>
        <taxon>Dothideomycetidae</taxon>
        <taxon>Mycosphaerellales</taxon>
        <taxon>Mycosphaerellaceae</taxon>
        <taxon>Cercospora</taxon>
    </lineage>
</organism>
<feature type="region of interest" description="Disordered" evidence="17">
    <location>
        <begin position="672"/>
        <end position="756"/>
    </location>
</feature>
<dbReference type="OrthoDB" id="377733at2759"/>
<dbReference type="NCBIfam" id="TIGR01652">
    <property type="entry name" value="ATPase-Plipid"/>
    <property type="match status" value="2"/>
</dbReference>
<comment type="catalytic activity">
    <reaction evidence="12">
        <text>a 1,2-diacyl-sn-glycero-3-phosphoethanolamine(out) + ATP + H2O = a 1,2-diacyl-sn-glycero-3-phosphoethanolamine(in) + ADP + phosphate + H(+)</text>
        <dbReference type="Rhea" id="RHEA:66132"/>
        <dbReference type="ChEBI" id="CHEBI:15377"/>
        <dbReference type="ChEBI" id="CHEBI:15378"/>
        <dbReference type="ChEBI" id="CHEBI:30616"/>
        <dbReference type="ChEBI" id="CHEBI:43474"/>
        <dbReference type="ChEBI" id="CHEBI:64612"/>
        <dbReference type="ChEBI" id="CHEBI:456216"/>
    </reaction>
    <physiologicalReaction direction="left-to-right" evidence="12">
        <dbReference type="Rhea" id="RHEA:66133"/>
    </physiologicalReaction>
</comment>
<sequence>MPKQADHDEGVRRRRSTQADDSERDEHRDGIAAHHTEQGAANAPNSPANEHRVRFSMDADNHRKSKKRKSDEMDRNDDGAEHSKNPQLSVNTGLAQASGHGPNNGAESAESPILSPRSRTRGMSLRSSLFMRNMNTRSPTAIELQEVGSSSESGSVGPRPPPFKKDQRTSITVTPVHETWDSHPLKLTRQLRGASALPNYQQWVATQAKRHLPVEKMKSAYTRTYKFILRIQDIPPTKDGRHIPVEPSRKTALTDERTGKPYVGNIIRSSKYNAWNFLPRQLFAQFSKLANAYFLGVSILQMIPGLSTTGTYTTIAPLLFFVSLSMAKEGYEDLRRHRLDKAENNSEAKVLHVYRPVGAGNVKSTHDGDHSVPIEGPAHWATVKWHSVQVGDIIKLERDDAAPADLVVLSSEGANNTAYLETMALDGETNLKAKQPNPATVELAKNAGSLTQSQMEIVAEDPNLDLYAFEGRLTVGGKTSPLTNNEVIYRGSILRNTPSMIGLVVYTGEECKIRMNATKDSRVKAPNLQSLVNKIVIGMVLFVLFLSLFNSIAYQVWQNNTESKAWYIQEAPVSFGPLLTSFIIMFNTLIPLSLYVSLEIIKVSQMVLMNSDVDMYDPATNMPFESRTSTINEELGQVGYVFSDKTGTLTENVMKFRKMSVAGNAFIHDMDLDNAESQPQPLLHKKRTKGKEKKPIRVSRSISRSRSRPRKSTASEELLNDPGHASNRPSTLRRDSQPRPSRSSATQWRSSAVPALTSMEHNTRELIRYLEHQPNTAFANKAKLFILSIALCHTCLPERGEGNDDDENITFQASSPDELALVRAAQELGYLAYDRDAAILTLKISAGGRDAQPVFEKYEVLDIVEFSSARKRASVIIRMPDGRIVVLCKGADSVIMKRLRLASLAQQKLAEIEKHTVQRRSMEAQEALRRQSSIAERAGSVTSPRTSNSLARRSVARASIGHLSPIRDNLDGWLNEREHDVTDSPRASSHFRRSTTRPTMAQRSGSHQSEIENYTAIDEAAATDEAVVIERCLQHINDFATEGLRTLLYGHRFLSEEEYRSWKKVYHDATTSLVNRTELIEKAGEMIECGFELGGATAIEDKLQQGVPETIDRLRRANIKMWMLTGDKRETAINIGHSCRLIKDYSSVTILDSEAGDVEHSIAAGIIDINRGDIAHSVVVIDGGTLSQIQSDDALHALFLDLAILTDSVICCRASPSQKAGLVKAIKQRIKGTVTLAIGDGANDIAMIREASVGIGITGKEGLQAARTSDYSIAQFRFLVPLLLVHGRWNYIRTCKYTVGTFYKEMLFYLTQALYQRYSGYSGTSLYESWSLSMFNTLFTSLTIIFLGIFEQDLRASTLIAVPELYTKGQRSAGFNIKVFTGWMFTAVAGAMIVFFSVWGLYGDAIFSSSNDVFGLGTMSFTACVIIIAIKLQVIEQRYKSIMAFLAVFLSVGGWFLWNIILSAVYAPSLKYSVRDGLFSRFGREGMWWMALIISVVAVSIMEIGIRAVKCAFMPTDVETFQTLEQDLEVRKRFEEASAPWLQQGWNHGTKKTSLELQEAAAEQERREMEVEQLLSRPRTMETSLEEGFAKPKRTGTEPGLTMIADGPRTSTEINEMLSRRFGNVQEQDV</sequence>
<dbReference type="GO" id="GO:0005524">
    <property type="term" value="F:ATP binding"/>
    <property type="evidence" value="ECO:0007669"/>
    <property type="project" value="UniProtKB-UniRule"/>
</dbReference>
<dbReference type="InterPro" id="IPR018303">
    <property type="entry name" value="ATPase_P-typ_P_site"/>
</dbReference>
<feature type="compositionally biased region" description="Polar residues" evidence="17">
    <location>
        <begin position="930"/>
        <end position="951"/>
    </location>
</feature>
<evidence type="ECO:0000256" key="17">
    <source>
        <dbReference type="SAM" id="MobiDB-lite"/>
    </source>
</evidence>
<feature type="domain" description="P-type ATPase C-terminal" evidence="19">
    <location>
        <begin position="1266"/>
        <end position="1516"/>
    </location>
</feature>
<evidence type="ECO:0000259" key="18">
    <source>
        <dbReference type="Pfam" id="PF16209"/>
    </source>
</evidence>
<dbReference type="Pfam" id="PF16209">
    <property type="entry name" value="PhoLip_ATPase_N"/>
    <property type="match status" value="1"/>
</dbReference>
<dbReference type="GO" id="GO:0045332">
    <property type="term" value="P:phospholipid translocation"/>
    <property type="evidence" value="ECO:0007669"/>
    <property type="project" value="TreeGrafter"/>
</dbReference>
<feature type="binding site" evidence="14">
    <location>
        <position position="644"/>
    </location>
    <ligand>
        <name>ATP</name>
        <dbReference type="ChEBI" id="CHEBI:30616"/>
    </ligand>
</feature>
<evidence type="ECO:0000313" key="23">
    <source>
        <dbReference type="Proteomes" id="UP001302367"/>
    </source>
</evidence>
<dbReference type="Pfam" id="PF13246">
    <property type="entry name" value="Cation_ATPase"/>
    <property type="match status" value="1"/>
</dbReference>
<dbReference type="InterPro" id="IPR044492">
    <property type="entry name" value="P_typ_ATPase_HD_dom"/>
</dbReference>
<reference evidence="20 22" key="1">
    <citation type="submission" date="2015-10" db="EMBL/GenBank/DDBJ databases">
        <title>The cercosporin biosynthetic gene cluster was horizontally transferred to several fungal lineages and shown to be expanded in Cercospora beticola based on microsynteny with recipient genomes.</title>
        <authorList>
            <person name="De Jonge R."/>
            <person name="Ebert M.K."/>
            <person name="Suttle J.C."/>
            <person name="Jurick Ii W.M."/>
            <person name="Secor G.A."/>
            <person name="Thomma B.P."/>
            <person name="Van De Peer Y."/>
            <person name="Bolton M.D."/>
        </authorList>
    </citation>
    <scope>NUCLEOTIDE SEQUENCE [LARGE SCALE GENOMIC DNA]</scope>
    <source>
        <strain evidence="20 22">09-40</strain>
    </source>
</reference>
<evidence type="ECO:0000256" key="12">
    <source>
        <dbReference type="ARBA" id="ARBA00049128"/>
    </source>
</evidence>
<evidence type="ECO:0000256" key="11">
    <source>
        <dbReference type="ARBA" id="ARBA00034036"/>
    </source>
</evidence>
<dbReference type="NCBIfam" id="TIGR01494">
    <property type="entry name" value="ATPase_P-type"/>
    <property type="match status" value="1"/>
</dbReference>
<gene>
    <name evidence="20" type="ORF">CB0940_02821</name>
    <name evidence="21" type="ORF">RHO25_004591</name>
</gene>
<dbReference type="InterPro" id="IPR032631">
    <property type="entry name" value="P-type_ATPase_N"/>
</dbReference>
<feature type="compositionally biased region" description="Basic and acidic residues" evidence="17">
    <location>
        <begin position="1"/>
        <end position="11"/>
    </location>
</feature>
<evidence type="ECO:0000256" key="10">
    <source>
        <dbReference type="ARBA" id="ARBA00023136"/>
    </source>
</evidence>
<comment type="cofactor">
    <cofactor evidence="15">
        <name>Mg(2+)</name>
        <dbReference type="ChEBI" id="CHEBI:18420"/>
    </cofactor>
</comment>
<evidence type="ECO:0000256" key="2">
    <source>
        <dbReference type="ARBA" id="ARBA00008109"/>
    </source>
</evidence>
<feature type="binding site" evidence="14">
    <location>
        <position position="889"/>
    </location>
    <ligand>
        <name>ATP</name>
        <dbReference type="ChEBI" id="CHEBI:30616"/>
    </ligand>
</feature>
<comment type="subcellular location">
    <subcellularLocation>
        <location evidence="1 16">Membrane</location>
        <topology evidence="1 16">Multi-pass membrane protein</topology>
    </subcellularLocation>
</comment>
<dbReference type="SFLD" id="SFLDF00027">
    <property type="entry name" value="p-type_atpase"/>
    <property type="match status" value="1"/>
</dbReference>
<keyword evidence="9 16" id="KW-1133">Transmembrane helix</keyword>
<dbReference type="Gene3D" id="3.40.50.1000">
    <property type="entry name" value="HAD superfamily/HAD-like"/>
    <property type="match status" value="1"/>
</dbReference>
<evidence type="ECO:0000256" key="9">
    <source>
        <dbReference type="ARBA" id="ARBA00022989"/>
    </source>
</evidence>
<feature type="compositionally biased region" description="Basic and acidic residues" evidence="17">
    <location>
        <begin position="24"/>
        <end position="37"/>
    </location>
</feature>
<dbReference type="SUPFAM" id="SSF81660">
    <property type="entry name" value="Metal cation-transporting ATPase, ATP-binding domain N"/>
    <property type="match status" value="1"/>
</dbReference>
<evidence type="ECO:0000313" key="22">
    <source>
        <dbReference type="Proteomes" id="UP000230605"/>
    </source>
</evidence>
<feature type="binding site" evidence="14">
    <location>
        <position position="646"/>
    </location>
    <ligand>
        <name>ATP</name>
        <dbReference type="ChEBI" id="CHEBI:30616"/>
    </ligand>
</feature>
<feature type="compositionally biased region" description="Basic residues" evidence="17">
    <location>
        <begin position="683"/>
        <end position="711"/>
    </location>
</feature>
<feature type="transmembrane region" description="Helical" evidence="16">
    <location>
        <begin position="1413"/>
        <end position="1430"/>
    </location>
</feature>
<dbReference type="GO" id="GO:0140326">
    <property type="term" value="F:ATPase-coupled intramembrane lipid transporter activity"/>
    <property type="evidence" value="ECO:0007669"/>
    <property type="project" value="UniProtKB-EC"/>
</dbReference>
<keyword evidence="3 16" id="KW-0812">Transmembrane</keyword>
<dbReference type="Proteomes" id="UP001302367">
    <property type="component" value="Chromosome 3"/>
</dbReference>
<feature type="compositionally biased region" description="Basic and acidic residues" evidence="17">
    <location>
        <begin position="49"/>
        <end position="62"/>
    </location>
</feature>
<evidence type="ECO:0000256" key="14">
    <source>
        <dbReference type="PIRSR" id="PIRSR606539-2"/>
    </source>
</evidence>
<dbReference type="GO" id="GO:0006892">
    <property type="term" value="P:post-Golgi vesicle-mediated transport"/>
    <property type="evidence" value="ECO:0007669"/>
    <property type="project" value="TreeGrafter"/>
</dbReference>
<dbReference type="InterPro" id="IPR032630">
    <property type="entry name" value="P_typ_ATPase_c"/>
</dbReference>
<dbReference type="PANTHER" id="PTHR24092:SF174">
    <property type="entry name" value="PHOSPHOLIPID-TRANSPORTING ATPASE DNF3-RELATED"/>
    <property type="match status" value="1"/>
</dbReference>